<organism evidence="2 4">
    <name type="scientific">Candidatus Colimorpha enterica</name>
    <dbReference type="NCBI Taxonomy" id="3083063"/>
    <lineage>
        <taxon>Bacteria</taxon>
        <taxon>Pseudomonadati</taxon>
        <taxon>Bacteroidota</taxon>
        <taxon>Bacteroidia</taxon>
        <taxon>Bacteroidales</taxon>
        <taxon>Candidatus Colimorpha</taxon>
    </lineage>
</organism>
<comment type="caution">
    <text evidence="2">The sequence shown here is derived from an EMBL/GenBank/DDBJ whole genome shotgun (WGS) entry which is preliminary data.</text>
</comment>
<dbReference type="InterPro" id="IPR027954">
    <property type="entry name" value="Transcobalamin-like_C"/>
</dbReference>
<dbReference type="Gene3D" id="2.170.130.30">
    <property type="match status" value="1"/>
</dbReference>
<feature type="domain" description="Transcobalamin-like C-terminal" evidence="1">
    <location>
        <begin position="88"/>
        <end position="167"/>
    </location>
</feature>
<evidence type="ECO:0000313" key="3">
    <source>
        <dbReference type="EMBL" id="MCI5755135.1"/>
    </source>
</evidence>
<dbReference type="Proteomes" id="UP001139365">
    <property type="component" value="Unassembled WGS sequence"/>
</dbReference>
<gene>
    <name evidence="2" type="ORF">BN580_01043</name>
    <name evidence="3" type="ORF">MR241_02435</name>
</gene>
<evidence type="ECO:0000313" key="2">
    <source>
        <dbReference type="EMBL" id="CDC72633.1"/>
    </source>
</evidence>
<protein>
    <submittedName>
        <fullName evidence="3">DUF4430 domain-containing protein</fullName>
    </submittedName>
    <submittedName>
        <fullName evidence="2">Putative lipoprotein</fullName>
    </submittedName>
</protein>
<evidence type="ECO:0000313" key="5">
    <source>
        <dbReference type="Proteomes" id="UP001139365"/>
    </source>
</evidence>
<accession>R6TGT9</accession>
<dbReference type="Proteomes" id="UP000017938">
    <property type="component" value="Unassembled WGS sequence"/>
</dbReference>
<proteinExistence type="predicted"/>
<reference evidence="2" key="1">
    <citation type="submission" date="2012-11" db="EMBL/GenBank/DDBJ databases">
        <title>Dependencies among metagenomic species, viruses, plasmids and units of genetic variation.</title>
        <authorList>
            <person name="Nielsen H.B."/>
            <person name="Almeida M."/>
            <person name="Juncker A.S."/>
            <person name="Rasmussen S."/>
            <person name="Li J."/>
            <person name="Sunagawa S."/>
            <person name="Plichta D."/>
            <person name="Gautier L."/>
            <person name="Le Chatelier E."/>
            <person name="Peletier E."/>
            <person name="Bonde I."/>
            <person name="Nielsen T."/>
            <person name="Manichanh C."/>
            <person name="Arumugam M."/>
            <person name="Batto J."/>
            <person name="Santos M.B.Q.D."/>
            <person name="Blom N."/>
            <person name="Borruel N."/>
            <person name="Burgdorf K.S."/>
            <person name="Boumezbeur F."/>
            <person name="Casellas F."/>
            <person name="Dore J."/>
            <person name="Guarner F."/>
            <person name="Hansen T."/>
            <person name="Hildebrand F."/>
            <person name="Kaas R.S."/>
            <person name="Kennedy S."/>
            <person name="Kristiansen K."/>
            <person name="Kultima J.R."/>
            <person name="Leonard P."/>
            <person name="Levenez F."/>
            <person name="Lund O."/>
            <person name="Moumen B."/>
            <person name="Le Paslier D."/>
            <person name="Pons N."/>
            <person name="Pedersen O."/>
            <person name="Prifti E."/>
            <person name="Qin J."/>
            <person name="Raes J."/>
            <person name="Tap J."/>
            <person name="Tims S."/>
            <person name="Ussery D.W."/>
            <person name="Yamada T."/>
            <person name="MetaHit consortium"/>
            <person name="Renault P."/>
            <person name="Sicheritz-Ponten T."/>
            <person name="Bork P."/>
            <person name="Wang J."/>
            <person name="Brunak S."/>
            <person name="Ehrlich S.D."/>
        </authorList>
    </citation>
    <scope>NUCLEOTIDE SEQUENCE [LARGE SCALE GENOMIC DNA]</scope>
</reference>
<dbReference type="EMBL" id="JALEMU010000042">
    <property type="protein sequence ID" value="MCI5755135.1"/>
    <property type="molecule type" value="Genomic_DNA"/>
</dbReference>
<evidence type="ECO:0000259" key="1">
    <source>
        <dbReference type="Pfam" id="PF14478"/>
    </source>
</evidence>
<dbReference type="STRING" id="1263015.BN580_01043"/>
<dbReference type="Pfam" id="PF14478">
    <property type="entry name" value="DUF4430"/>
    <property type="match status" value="1"/>
</dbReference>
<evidence type="ECO:0000313" key="4">
    <source>
        <dbReference type="Proteomes" id="UP000017938"/>
    </source>
</evidence>
<dbReference type="AlphaFoldDB" id="R6TGT9"/>
<keyword evidence="2" id="KW-0449">Lipoprotein</keyword>
<sequence length="185" mass="20892">MKKDILAVFGIILLIAAVINGTNIQSVDEYYLTHIDDITPESETVIISIRCGTVLDNYDDLDPALKSEEFVPADGVILPPTEYVLRPGDTVFDILDRAVRYNRIQMEYMGADKNSYGSVYIQGIHYLYEFSCGPLSGWMYRVDGEFPNFGCSKYRLKDGQVIEWVYTCDLGKDVGCEWKEEGAAK</sequence>
<dbReference type="EMBL" id="CBFW010000118">
    <property type="protein sequence ID" value="CDC72633.1"/>
    <property type="molecule type" value="Genomic_DNA"/>
</dbReference>
<name>R6TGT9_9BACT</name>
<reference evidence="3 5" key="2">
    <citation type="submission" date="2022-03" db="EMBL/GenBank/DDBJ databases">
        <title>Metagenome-assembled genomes from swine fecal metagenomes.</title>
        <authorList>
            <person name="Holman D.B."/>
            <person name="Kommadath A."/>
        </authorList>
    </citation>
    <scope>NUCLEOTIDE SEQUENCE [LARGE SCALE GENOMIC DNA]</scope>
    <source>
        <strain evidence="3">SUG147</strain>
    </source>
</reference>